<proteinExistence type="predicted"/>
<dbReference type="Gene3D" id="3.40.50.150">
    <property type="entry name" value="Vaccinia Virus protein VP39"/>
    <property type="match status" value="1"/>
</dbReference>
<protein>
    <submittedName>
        <fullName evidence="2">SAM-dependent methyltransferase</fullName>
    </submittedName>
</protein>
<dbReference type="Proteomes" id="UP000277582">
    <property type="component" value="Unassembled WGS sequence"/>
</dbReference>
<sequence length="177" mass="20318">MILDVGSGCDELDIARGDISIDLCKAPRNNPRNFICADAHHLPFREEVFDRVCMYEVIEHLENPLLCLREIYRILKQGGTIEVSTPNIFHWRILLRQMRGLSQILSDYGHIACWTKTEMQNILLRSGFSIIQFKYLTLPNVLTPHRILDHIARMILPSAIAERNLLTIARKIGGAKK</sequence>
<name>A0A429GNY5_9CREN</name>
<dbReference type="AlphaFoldDB" id="A0A429GNY5"/>
<accession>A0A429GNY5</accession>
<feature type="domain" description="Methyltransferase type 11" evidence="1">
    <location>
        <begin position="20"/>
        <end position="81"/>
    </location>
</feature>
<dbReference type="Pfam" id="PF08241">
    <property type="entry name" value="Methyltransf_11"/>
    <property type="match status" value="1"/>
</dbReference>
<organism evidence="2 3">
    <name type="scientific">Candidatus Methanodesulfokora washburnensis</name>
    <dbReference type="NCBI Taxonomy" id="2478471"/>
    <lineage>
        <taxon>Archaea</taxon>
        <taxon>Thermoproteota</taxon>
        <taxon>Candidatus Korarchaeia</taxon>
        <taxon>Candidatus Korarchaeia incertae sedis</taxon>
        <taxon>Candidatus Methanodesulfokora</taxon>
    </lineage>
</organism>
<evidence type="ECO:0000313" key="3">
    <source>
        <dbReference type="Proteomes" id="UP000277582"/>
    </source>
</evidence>
<evidence type="ECO:0000259" key="1">
    <source>
        <dbReference type="Pfam" id="PF08241"/>
    </source>
</evidence>
<evidence type="ECO:0000313" key="2">
    <source>
        <dbReference type="EMBL" id="RSN75397.1"/>
    </source>
</evidence>
<dbReference type="InterPro" id="IPR029063">
    <property type="entry name" value="SAM-dependent_MTases_sf"/>
</dbReference>
<gene>
    <name evidence="2" type="ORF">D6D85_06275</name>
</gene>
<dbReference type="EMBL" id="RCOS01000075">
    <property type="protein sequence ID" value="RSN75397.1"/>
    <property type="molecule type" value="Genomic_DNA"/>
</dbReference>
<dbReference type="SUPFAM" id="SSF53335">
    <property type="entry name" value="S-adenosyl-L-methionine-dependent methyltransferases"/>
    <property type="match status" value="1"/>
</dbReference>
<dbReference type="GO" id="GO:0008757">
    <property type="term" value="F:S-adenosylmethionine-dependent methyltransferase activity"/>
    <property type="evidence" value="ECO:0007669"/>
    <property type="project" value="InterPro"/>
</dbReference>
<keyword evidence="2" id="KW-0808">Transferase</keyword>
<dbReference type="RefSeq" id="WP_125671171.1">
    <property type="nucleotide sequence ID" value="NZ_RCOS01000075.1"/>
</dbReference>
<keyword evidence="2" id="KW-0489">Methyltransferase</keyword>
<dbReference type="OrthoDB" id="1018at2157"/>
<comment type="caution">
    <text evidence="2">The sequence shown here is derived from an EMBL/GenBank/DDBJ whole genome shotgun (WGS) entry which is preliminary data.</text>
</comment>
<dbReference type="GO" id="GO:0032259">
    <property type="term" value="P:methylation"/>
    <property type="evidence" value="ECO:0007669"/>
    <property type="project" value="UniProtKB-KW"/>
</dbReference>
<keyword evidence="3" id="KW-1185">Reference proteome</keyword>
<reference evidence="2 3" key="1">
    <citation type="submission" date="2018-10" db="EMBL/GenBank/DDBJ databases">
        <title>Co-occurring genomic capacity for anaerobic methane metabolism and dissimilatory sulfite reduction discovered in the Korarchaeota.</title>
        <authorList>
            <person name="Mckay L.J."/>
            <person name="Dlakic M."/>
            <person name="Fields M.W."/>
            <person name="Delmont T.O."/>
            <person name="Eren A.M."/>
            <person name="Jay Z.J."/>
            <person name="Klingelsmith K.B."/>
            <person name="Rusch D.B."/>
            <person name="Inskeep W.P."/>
        </authorList>
    </citation>
    <scope>NUCLEOTIDE SEQUENCE [LARGE SCALE GENOMIC DNA]</scope>
    <source>
        <strain evidence="2 3">MDKW</strain>
    </source>
</reference>
<dbReference type="InterPro" id="IPR013216">
    <property type="entry name" value="Methyltransf_11"/>
</dbReference>